<keyword evidence="2" id="KW-1185">Reference proteome</keyword>
<dbReference type="Proteomes" id="UP001292216">
    <property type="component" value="Unassembled WGS sequence"/>
</dbReference>
<comment type="caution">
    <text evidence="1">The sequence shown here is derived from an EMBL/GenBank/DDBJ whole genome shotgun (WGS) entry which is preliminary data.</text>
</comment>
<proteinExistence type="predicted"/>
<name>A0ABU5PGU1_9BACL</name>
<sequence length="96" mass="10131">MKQRGLGFGLKCRAALLLAFLLAAVIAVLSLLVLAGIREDQRKRLEQMLAAEAETANLRVRQEALTSVSPAPDAFMELSGQGLAVNLGAESGLPVT</sequence>
<evidence type="ECO:0000313" key="2">
    <source>
        <dbReference type="Proteomes" id="UP001292216"/>
    </source>
</evidence>
<protein>
    <submittedName>
        <fullName evidence="1">Uncharacterized protein</fullName>
    </submittedName>
</protein>
<evidence type="ECO:0000313" key="1">
    <source>
        <dbReference type="EMBL" id="MEA3569160.1"/>
    </source>
</evidence>
<dbReference type="EMBL" id="JAYERP010000001">
    <property type="protein sequence ID" value="MEA3569160.1"/>
    <property type="molecule type" value="Genomic_DNA"/>
</dbReference>
<organism evidence="1 2">
    <name type="scientific">Paenibacillus phoenicis</name>
    <dbReference type="NCBI Taxonomy" id="554117"/>
    <lineage>
        <taxon>Bacteria</taxon>
        <taxon>Bacillati</taxon>
        <taxon>Bacillota</taxon>
        <taxon>Bacilli</taxon>
        <taxon>Bacillales</taxon>
        <taxon>Paenibacillaceae</taxon>
        <taxon>Paenibacillus</taxon>
    </lineage>
</organism>
<accession>A0ABU5PGU1</accession>
<gene>
    <name evidence="1" type="ORF">U9M73_04030</name>
</gene>
<reference evidence="1 2" key="1">
    <citation type="submission" date="2023-12" db="EMBL/GenBank/DDBJ databases">
        <title>Whole genome sequencing of Paenibacillus phoenicis isolated from the Phoenix Mars Lander spacecraft assembly facility.</title>
        <authorList>
            <person name="Garcia A."/>
            <person name="Venkateswaran K."/>
        </authorList>
    </citation>
    <scope>NUCLEOTIDE SEQUENCE [LARGE SCALE GENOMIC DNA]</scope>
    <source>
        <strain evidence="1 2">3PO2SA</strain>
    </source>
</reference>